<sequence length="384" mass="44807">MRICMTKSYAILFLFGFVCICGCSEHEDTNNSEYVSIQPQYDKISLQPTSDTIHLALDDKSFSTIRSVNSFQQDSVVYLAIHDKRLENINIYEALTGKKVKRIKLKRYLDDQIYKPSSFTKNFDSIYVSNYQSLTLLDSSGKVKAKYDFVDDPPLSWSLIGNDNPVYSKDNKLYTAVRNNVNEKSLKKIQKWKLFYEYDLSTGKAELRYNFPDKFRHSIHGYRFLNSSYCYNDSGRFVISFAGDSLVYETDFKGYHKSYYAKSVSQTTVLPEIKADEFSDEKAFENFLFTDAYSSIFYDNSKKYYLRIFRQKITKAEYQSKQWSVKQSVIIMDQNHAIIGEGAVDPNIWLESIFFMPDGNIYARVNSKDEYALHFVRLEYVSIN</sequence>
<dbReference type="Pfam" id="PF13970">
    <property type="entry name" value="DUF4221"/>
    <property type="match status" value="1"/>
</dbReference>
<name>A0A979G0B5_CHIPD</name>
<evidence type="ECO:0008006" key="4">
    <source>
        <dbReference type="Google" id="ProtNLM"/>
    </source>
</evidence>
<dbReference type="InterPro" id="IPR011047">
    <property type="entry name" value="Quinoprotein_ADH-like_sf"/>
</dbReference>
<feature type="chain" id="PRO_5037975571" description="DUF4221 domain-containing protein" evidence="1">
    <location>
        <begin position="21"/>
        <end position="384"/>
    </location>
</feature>
<evidence type="ECO:0000256" key="1">
    <source>
        <dbReference type="SAM" id="SignalP"/>
    </source>
</evidence>
<protein>
    <recommendedName>
        <fullName evidence="4">DUF4221 domain-containing protein</fullName>
    </recommendedName>
</protein>
<evidence type="ECO:0000313" key="3">
    <source>
        <dbReference type="Proteomes" id="UP000002215"/>
    </source>
</evidence>
<dbReference type="KEGG" id="cpi:Cpin_0981"/>
<organism evidence="2 3">
    <name type="scientific">Chitinophaga pinensis (strain ATCC 43595 / DSM 2588 / LMG 13176 / NBRC 15968 / NCIMB 11800 / UQM 2034)</name>
    <dbReference type="NCBI Taxonomy" id="485918"/>
    <lineage>
        <taxon>Bacteria</taxon>
        <taxon>Pseudomonadati</taxon>
        <taxon>Bacteroidota</taxon>
        <taxon>Chitinophagia</taxon>
        <taxon>Chitinophagales</taxon>
        <taxon>Chitinophagaceae</taxon>
        <taxon>Chitinophaga</taxon>
    </lineage>
</organism>
<dbReference type="Proteomes" id="UP000002215">
    <property type="component" value="Chromosome"/>
</dbReference>
<reference evidence="3" key="1">
    <citation type="submission" date="2009-08" db="EMBL/GenBank/DDBJ databases">
        <title>The complete genome of Chitinophaga pinensis DSM 2588.</title>
        <authorList>
            <consortium name="US DOE Joint Genome Institute (JGI-PGF)"/>
            <person name="Lucas S."/>
            <person name="Copeland A."/>
            <person name="Lapidus A."/>
            <person name="Glavina del Rio T."/>
            <person name="Dalin E."/>
            <person name="Tice H."/>
            <person name="Bruce D."/>
            <person name="Goodwin L."/>
            <person name="Pitluck S."/>
            <person name="Kyrpides N."/>
            <person name="Mavromatis K."/>
            <person name="Ivanova N."/>
            <person name="Mikhailova N."/>
            <person name="Sims D."/>
            <person name="Meinche L."/>
            <person name="Brettin T."/>
            <person name="Detter J.C."/>
            <person name="Han C."/>
            <person name="Larimer F."/>
            <person name="Land M."/>
            <person name="Hauser L."/>
            <person name="Markowitz V."/>
            <person name="Cheng J.-F."/>
            <person name="Hugenholtz P."/>
            <person name="Woyke T."/>
            <person name="Wu D."/>
            <person name="Spring S."/>
            <person name="Klenk H.-P."/>
            <person name="Eisen J.A."/>
        </authorList>
    </citation>
    <scope>NUCLEOTIDE SEQUENCE [LARGE SCALE GENOMIC DNA]</scope>
    <source>
        <strain evidence="3">ATCC 43595 / DSM 2588 / LMG 13176 / NBRC 15968 / NCIMB 11800 / UQM 2034</strain>
    </source>
</reference>
<dbReference type="OrthoDB" id="658926at2"/>
<dbReference type="EMBL" id="CP001699">
    <property type="protein sequence ID" value="ACU58479.1"/>
    <property type="molecule type" value="Genomic_DNA"/>
</dbReference>
<feature type="signal peptide" evidence="1">
    <location>
        <begin position="1"/>
        <end position="20"/>
    </location>
</feature>
<keyword evidence="1" id="KW-0732">Signal</keyword>
<dbReference type="InterPro" id="IPR025316">
    <property type="entry name" value="DUF4221"/>
</dbReference>
<proteinExistence type="predicted"/>
<dbReference type="SUPFAM" id="SSF50998">
    <property type="entry name" value="Quinoprotein alcohol dehydrogenase-like"/>
    <property type="match status" value="1"/>
</dbReference>
<evidence type="ECO:0000313" key="2">
    <source>
        <dbReference type="EMBL" id="ACU58479.1"/>
    </source>
</evidence>
<reference evidence="2 3" key="2">
    <citation type="journal article" date="2010" name="Stand. Genomic Sci.">
        <title>Complete genome sequence of Chitinophaga pinensis type strain (UQM 2034).</title>
        <authorList>
            <person name="Glavina Del Rio T."/>
            <person name="Abt B."/>
            <person name="Spring S."/>
            <person name="Lapidus A."/>
            <person name="Nolan M."/>
            <person name="Tice H."/>
            <person name="Copeland A."/>
            <person name="Cheng J.F."/>
            <person name="Chen F."/>
            <person name="Bruce D."/>
            <person name="Goodwin L."/>
            <person name="Pitluck S."/>
            <person name="Ivanova N."/>
            <person name="Mavromatis K."/>
            <person name="Mikhailova N."/>
            <person name="Pati A."/>
            <person name="Chen A."/>
            <person name="Palaniappan K."/>
            <person name="Land M."/>
            <person name="Hauser L."/>
            <person name="Chang Y.J."/>
            <person name="Jeffries C.D."/>
            <person name="Chain P."/>
            <person name="Saunders E."/>
            <person name="Detter J.C."/>
            <person name="Brettin T."/>
            <person name="Rohde M."/>
            <person name="Goker M."/>
            <person name="Bristow J."/>
            <person name="Eisen J.A."/>
            <person name="Markowitz V."/>
            <person name="Hugenholtz P."/>
            <person name="Kyrpides N.C."/>
            <person name="Klenk H.P."/>
            <person name="Lucas S."/>
        </authorList>
    </citation>
    <scope>NUCLEOTIDE SEQUENCE [LARGE SCALE GENOMIC DNA]</scope>
    <source>
        <strain evidence="3">ATCC 43595 / DSM 2588 / LMG 13176 / NBRC 15968 / NCIMB 11800 / UQM 2034</strain>
    </source>
</reference>
<dbReference type="AlphaFoldDB" id="A0A979G0B5"/>
<accession>A0A979G0B5</accession>
<gene>
    <name evidence="2" type="ordered locus">Cpin_0981</name>
</gene>